<sequence length="238" mass="26242">MMAAPAFLLFLMLALAGAVVAAAEDDGPRLIIVNLKGHAPVRDKTSVGMQTHDLSLPGFTNGRGDWQAFPGHEHLFATSTPLPFGNSYDELIGGLANLPDVPLGRDAMEQAARVLAAYDPATTTDHRPLKRALALMKVMLSEAQRLEPIHETVKNGWETGARVKPEHLPYIEHWDTMSYEILRANRTGSKWEDGPFTKMLERSANIRSLDEAVAVVKVLLDPDFEQVLMAHSTRINLE</sequence>
<keyword evidence="2" id="KW-1185">Reference proteome</keyword>
<evidence type="ECO:0000313" key="1">
    <source>
        <dbReference type="EnsemblPlants" id="AVESA.00010b.r2.5AG0850110.1.CDS.1"/>
    </source>
</evidence>
<proteinExistence type="predicted"/>
<reference evidence="1" key="1">
    <citation type="submission" date="2021-05" db="EMBL/GenBank/DDBJ databases">
        <authorList>
            <person name="Scholz U."/>
            <person name="Mascher M."/>
            <person name="Fiebig A."/>
        </authorList>
    </citation>
    <scope>NUCLEOTIDE SEQUENCE [LARGE SCALE GENOMIC DNA]</scope>
</reference>
<reference evidence="1" key="2">
    <citation type="submission" date="2025-09" db="UniProtKB">
        <authorList>
            <consortium name="EnsemblPlants"/>
        </authorList>
    </citation>
    <scope>IDENTIFICATION</scope>
</reference>
<dbReference type="Proteomes" id="UP001732700">
    <property type="component" value="Chromosome 5A"/>
</dbReference>
<accession>A0ACD5XT91</accession>
<organism evidence="1 2">
    <name type="scientific">Avena sativa</name>
    <name type="common">Oat</name>
    <dbReference type="NCBI Taxonomy" id="4498"/>
    <lineage>
        <taxon>Eukaryota</taxon>
        <taxon>Viridiplantae</taxon>
        <taxon>Streptophyta</taxon>
        <taxon>Embryophyta</taxon>
        <taxon>Tracheophyta</taxon>
        <taxon>Spermatophyta</taxon>
        <taxon>Magnoliopsida</taxon>
        <taxon>Liliopsida</taxon>
        <taxon>Poales</taxon>
        <taxon>Poaceae</taxon>
        <taxon>BOP clade</taxon>
        <taxon>Pooideae</taxon>
        <taxon>Poodae</taxon>
        <taxon>Poeae</taxon>
        <taxon>Poeae Chloroplast Group 1 (Aveneae type)</taxon>
        <taxon>Aveninae</taxon>
        <taxon>Avena</taxon>
    </lineage>
</organism>
<evidence type="ECO:0000313" key="2">
    <source>
        <dbReference type="Proteomes" id="UP001732700"/>
    </source>
</evidence>
<protein>
    <submittedName>
        <fullName evidence="1">Uncharacterized protein</fullName>
    </submittedName>
</protein>
<dbReference type="EnsemblPlants" id="AVESA.00010b.r2.5AG0850110.1">
    <property type="protein sequence ID" value="AVESA.00010b.r2.5AG0850110.1.CDS.1"/>
    <property type="gene ID" value="AVESA.00010b.r2.5AG0850110"/>
</dbReference>
<name>A0ACD5XT91_AVESA</name>